<keyword evidence="2" id="KW-1185">Reference proteome</keyword>
<dbReference type="EMBL" id="CAJOBG010024256">
    <property type="protein sequence ID" value="CAF4335510.1"/>
    <property type="molecule type" value="Genomic_DNA"/>
</dbReference>
<accession>A0A820K3Y1</accession>
<organism evidence="1 2">
    <name type="scientific">Rotaria magnacalcarata</name>
    <dbReference type="NCBI Taxonomy" id="392030"/>
    <lineage>
        <taxon>Eukaryota</taxon>
        <taxon>Metazoa</taxon>
        <taxon>Spiralia</taxon>
        <taxon>Gnathifera</taxon>
        <taxon>Rotifera</taxon>
        <taxon>Eurotatoria</taxon>
        <taxon>Bdelloidea</taxon>
        <taxon>Philodinida</taxon>
        <taxon>Philodinidae</taxon>
        <taxon>Rotaria</taxon>
    </lineage>
</organism>
<comment type="caution">
    <text evidence="1">The sequence shown here is derived from an EMBL/GenBank/DDBJ whole genome shotgun (WGS) entry which is preliminary data.</text>
</comment>
<dbReference type="Proteomes" id="UP000663866">
    <property type="component" value="Unassembled WGS sequence"/>
</dbReference>
<evidence type="ECO:0000313" key="2">
    <source>
        <dbReference type="Proteomes" id="UP000663866"/>
    </source>
</evidence>
<proteinExistence type="predicted"/>
<gene>
    <name evidence="1" type="ORF">OVN521_LOCUS32443</name>
</gene>
<reference evidence="1" key="1">
    <citation type="submission" date="2021-02" db="EMBL/GenBank/DDBJ databases">
        <authorList>
            <person name="Nowell W R."/>
        </authorList>
    </citation>
    <scope>NUCLEOTIDE SEQUENCE</scope>
</reference>
<dbReference type="AlphaFoldDB" id="A0A820K3Y1"/>
<name>A0A820K3Y1_9BILA</name>
<evidence type="ECO:0000313" key="1">
    <source>
        <dbReference type="EMBL" id="CAF4335510.1"/>
    </source>
</evidence>
<protein>
    <submittedName>
        <fullName evidence="1">Uncharacterized protein</fullName>
    </submittedName>
</protein>
<sequence>MSCIGSCGCSKLNYLICGAKNFSSTNKKKKSTLRQATIINDVNSNKKVINQHESSSMNFNEQNNINIRSSYDTLRQDN</sequence>
<feature type="non-terminal residue" evidence="1">
    <location>
        <position position="1"/>
    </location>
</feature>